<evidence type="ECO:0000256" key="1">
    <source>
        <dbReference type="PROSITE-ProRule" id="PRU00339"/>
    </source>
</evidence>
<keyword evidence="1" id="KW-0802">TPR repeat</keyword>
<dbReference type="Gene3D" id="3.40.50.10070">
    <property type="entry name" value="TolB, N-terminal domain"/>
    <property type="match status" value="1"/>
</dbReference>
<evidence type="ECO:0000259" key="2">
    <source>
        <dbReference type="PROSITE" id="PS50125"/>
    </source>
</evidence>
<dbReference type="SUPFAM" id="SSF48452">
    <property type="entry name" value="TPR-like"/>
    <property type="match status" value="1"/>
</dbReference>
<dbReference type="SUPFAM" id="SSF55073">
    <property type="entry name" value="Nucleotide cyclase"/>
    <property type="match status" value="1"/>
</dbReference>
<feature type="domain" description="Guanylate cyclase" evidence="2">
    <location>
        <begin position="7"/>
        <end position="122"/>
    </location>
</feature>
<dbReference type="PROSITE" id="PS50005">
    <property type="entry name" value="TPR"/>
    <property type="match status" value="1"/>
</dbReference>
<dbReference type="SMART" id="SM00028">
    <property type="entry name" value="TPR"/>
    <property type="match status" value="2"/>
</dbReference>
<dbReference type="PANTHER" id="PTHR43081:SF19">
    <property type="entry name" value="PH-SENSITIVE ADENYLATE CYCLASE RV1264"/>
    <property type="match status" value="1"/>
</dbReference>
<feature type="repeat" description="TPR" evidence="1">
    <location>
        <begin position="414"/>
        <end position="447"/>
    </location>
</feature>
<dbReference type="EMBL" id="CP062229">
    <property type="protein sequence ID" value="UVC13055.1"/>
    <property type="molecule type" value="Genomic_DNA"/>
</dbReference>
<dbReference type="RefSeq" id="WP_258116780.1">
    <property type="nucleotide sequence ID" value="NZ_CP062229.1"/>
</dbReference>
<keyword evidence="4" id="KW-1185">Reference proteome</keyword>
<dbReference type="InterPro" id="IPR001054">
    <property type="entry name" value="A/G_cyclase"/>
</dbReference>
<organism evidence="3 4">
    <name type="scientific">Mesorhizobium onobrychidis</name>
    <dbReference type="NCBI Taxonomy" id="2775404"/>
    <lineage>
        <taxon>Bacteria</taxon>
        <taxon>Pseudomonadati</taxon>
        <taxon>Pseudomonadota</taxon>
        <taxon>Alphaproteobacteria</taxon>
        <taxon>Hyphomicrobiales</taxon>
        <taxon>Phyllobacteriaceae</taxon>
        <taxon>Mesorhizobium</taxon>
    </lineage>
</organism>
<dbReference type="CDD" id="cd07302">
    <property type="entry name" value="CHD"/>
    <property type="match status" value="1"/>
</dbReference>
<dbReference type="InterPro" id="IPR019734">
    <property type="entry name" value="TPR_rpt"/>
</dbReference>
<evidence type="ECO:0000313" key="3">
    <source>
        <dbReference type="EMBL" id="UVC13055.1"/>
    </source>
</evidence>
<dbReference type="Pfam" id="PF13432">
    <property type="entry name" value="TPR_16"/>
    <property type="match status" value="1"/>
</dbReference>
<reference evidence="3" key="1">
    <citation type="submission" date="2020-09" db="EMBL/GenBank/DDBJ databases">
        <title>Rhizobia associated with sainfoin plants.</title>
        <authorList>
            <person name="Asharfi S."/>
            <person name="Kuzmanovic N."/>
            <person name="Bunk B."/>
            <person name="Sproeer C."/>
            <person name="Becker M."/>
            <person name="Thuenen T."/>
        </authorList>
    </citation>
    <scope>NUCLEOTIDE SEQUENCE</scope>
    <source>
        <strain evidence="3">OM4</strain>
    </source>
</reference>
<dbReference type="Gene3D" id="3.30.70.1230">
    <property type="entry name" value="Nucleotide cyclase"/>
    <property type="match status" value="1"/>
</dbReference>
<gene>
    <name evidence="3" type="ORF">IHQ72_20105</name>
</gene>
<proteinExistence type="predicted"/>
<dbReference type="PROSITE" id="PS50293">
    <property type="entry name" value="TPR_REGION"/>
    <property type="match status" value="1"/>
</dbReference>
<dbReference type="InterPro" id="IPR029787">
    <property type="entry name" value="Nucleotide_cyclase"/>
</dbReference>
<accession>A0ABY5QPG1</accession>
<dbReference type="InterPro" id="IPR050697">
    <property type="entry name" value="Adenylyl/Guanylyl_Cyclase_3/4"/>
</dbReference>
<dbReference type="NCBIfam" id="NF047558">
    <property type="entry name" value="TPR_END_plus"/>
    <property type="match status" value="1"/>
</dbReference>
<dbReference type="Gene3D" id="1.25.40.10">
    <property type="entry name" value="Tetratricopeptide repeat domain"/>
    <property type="match status" value="1"/>
</dbReference>
<evidence type="ECO:0000313" key="4">
    <source>
        <dbReference type="Proteomes" id="UP001058098"/>
    </source>
</evidence>
<dbReference type="Pfam" id="PF13181">
    <property type="entry name" value="TPR_8"/>
    <property type="match status" value="1"/>
</dbReference>
<name>A0ABY5QPG1_9HYPH</name>
<dbReference type="PROSITE" id="PS50125">
    <property type="entry name" value="GUANYLATE_CYCLASE_2"/>
    <property type="match status" value="1"/>
</dbReference>
<dbReference type="PANTHER" id="PTHR43081">
    <property type="entry name" value="ADENYLATE CYCLASE, TERMINAL-DIFFERENTIATION SPECIFIC-RELATED"/>
    <property type="match status" value="1"/>
</dbReference>
<dbReference type="Proteomes" id="UP001058098">
    <property type="component" value="Chromosome"/>
</dbReference>
<dbReference type="Pfam" id="PF00211">
    <property type="entry name" value="Guanylate_cyc"/>
    <property type="match status" value="1"/>
</dbReference>
<dbReference type="InterPro" id="IPR011990">
    <property type="entry name" value="TPR-like_helical_dom_sf"/>
</dbReference>
<sequence length="634" mass="70786">MERRLAAILAADVVGYSRLMGANEAGTLTALKAHREELVEAKIAEHRGRIVKLTGDGILVEFPSVVNAVACATDIQRKMRERNVDVPQDQRIEFRIGVNLGDIIVEENDIYGDGVNVAARIEGIAKPGGVAVSGTVRDHIGNKLDLAFEDRGEQTLKNIDPPVRVFDVMLDLPTSRRIATLSSSSATFAKAKLSIAVLPFANMSGDPEQEYFVDGITEDIITDLSKVSALSVIARNSVFTYKGKHADVQEVGRRFNVAYILEGSVRKAGQRVRINAQLIDAKDGTHLWADRHDRDLTEIFSMQDEITKKIVEQLKVNLLPHEKKAIETAPTQNIDAYNYYLRGRHLYHLHTQQHVLLAQRMFRKAAELDPSYARAYAGLADCAWFLYINQHEDTTVNDIHVASLKALELDPNLAEAHTSYGMALHYKDRYPEAVAEFERAIELAPSLYEAYYFYCFAARDRGDLETSARMDEHCVALSPDDYKEWLILSQTYADLGRDEEARRTALIGVERAERALAAHPDIPLAASLGAGALVRLGERARALEWVSRALTIAPDDPLTQFNAACDYSLLGESEQALDLLQRWAVNAPQATARWLIDSDFKNVYDHPRFQALLTQVGLPTGPFIQTRHRPENES</sequence>
<protein>
    <submittedName>
        <fullName evidence="3">Tetratricopeptide repeat protein</fullName>
    </submittedName>
</protein>